<dbReference type="InterPro" id="IPR038063">
    <property type="entry name" value="Transpep_catalytic_dom"/>
</dbReference>
<comment type="caution">
    <text evidence="8">The sequence shown here is derived from an EMBL/GenBank/DDBJ whole genome shotgun (WGS) entry which is preliminary data.</text>
</comment>
<dbReference type="GO" id="GO:0005576">
    <property type="term" value="C:extracellular region"/>
    <property type="evidence" value="ECO:0007669"/>
    <property type="project" value="TreeGrafter"/>
</dbReference>
<evidence type="ECO:0000256" key="2">
    <source>
        <dbReference type="ARBA" id="ARBA00022679"/>
    </source>
</evidence>
<evidence type="ECO:0000313" key="8">
    <source>
        <dbReference type="EMBL" id="OGK23070.1"/>
    </source>
</evidence>
<dbReference type="Gene3D" id="2.40.440.10">
    <property type="entry name" value="L,D-transpeptidase catalytic domain-like"/>
    <property type="match status" value="1"/>
</dbReference>
<dbReference type="CDD" id="cd16913">
    <property type="entry name" value="YkuD_like"/>
    <property type="match status" value="1"/>
</dbReference>
<feature type="domain" description="L,D-TPase catalytic" evidence="7">
    <location>
        <begin position="83"/>
        <end position="223"/>
    </location>
</feature>
<proteinExistence type="predicted"/>
<dbReference type="InterPro" id="IPR005490">
    <property type="entry name" value="LD_TPept_cat_dom"/>
</dbReference>
<evidence type="ECO:0000259" key="7">
    <source>
        <dbReference type="PROSITE" id="PS52029"/>
    </source>
</evidence>
<gene>
    <name evidence="8" type="ORF">A3C24_01560</name>
</gene>
<feature type="active site" description="Proton donor/acceptor" evidence="6">
    <location>
        <position position="168"/>
    </location>
</feature>
<dbReference type="InterPro" id="IPR050979">
    <property type="entry name" value="LD-transpeptidase"/>
</dbReference>
<dbReference type="GO" id="GO:0071972">
    <property type="term" value="F:peptidoglycan L,D-transpeptidase activity"/>
    <property type="evidence" value="ECO:0007669"/>
    <property type="project" value="TreeGrafter"/>
</dbReference>
<protein>
    <recommendedName>
        <fullName evidence="7">L,D-TPase catalytic domain-containing protein</fullName>
    </recommendedName>
</protein>
<evidence type="ECO:0000256" key="6">
    <source>
        <dbReference type="PROSITE-ProRule" id="PRU01373"/>
    </source>
</evidence>
<dbReference type="Pfam" id="PF03734">
    <property type="entry name" value="YkuD"/>
    <property type="match status" value="1"/>
</dbReference>
<sequence length="228" mass="26496">MNFFLLLILLLSLGFYIIAPNIPYIASNFSSQSPLPLDDLSGNYNYLEQLGEWEGSRITTFPYRSRMDLATRNVLSLVSFSNKRIEIDLTHQKLYAFEGENKVFEFPISSGLYNWTPTGEFWVWIKLRYTLMTGGNKALHTYYYLPNVPFTMYFENDNVSRTKGYGIHGAYWHNDFGRPKSHGCVNLRPEDAEKLYYWTEPNLNGKNSIRTTEDNPGTRIIIYGQYQG</sequence>
<reference evidence="8 9" key="1">
    <citation type="journal article" date="2016" name="Nat. Commun.">
        <title>Thousands of microbial genomes shed light on interconnected biogeochemical processes in an aquifer system.</title>
        <authorList>
            <person name="Anantharaman K."/>
            <person name="Brown C.T."/>
            <person name="Hug L.A."/>
            <person name="Sharon I."/>
            <person name="Castelle C.J."/>
            <person name="Probst A.J."/>
            <person name="Thomas B.C."/>
            <person name="Singh A."/>
            <person name="Wilkins M.J."/>
            <person name="Karaoz U."/>
            <person name="Brodie E.L."/>
            <person name="Williams K.H."/>
            <person name="Hubbard S.S."/>
            <person name="Banfield J.F."/>
        </authorList>
    </citation>
    <scope>NUCLEOTIDE SEQUENCE [LARGE SCALE GENOMIC DNA]</scope>
</reference>
<dbReference type="SUPFAM" id="SSF141523">
    <property type="entry name" value="L,D-transpeptidase catalytic domain-like"/>
    <property type="match status" value="1"/>
</dbReference>
<name>A0A1F7GVK4_9BACT</name>
<dbReference type="UniPathway" id="UPA00219"/>
<comment type="pathway">
    <text evidence="1 6">Cell wall biogenesis; peptidoglycan biosynthesis.</text>
</comment>
<accession>A0A1F7GVK4</accession>
<feature type="active site" description="Nucleophile" evidence="6">
    <location>
        <position position="184"/>
    </location>
</feature>
<evidence type="ECO:0000256" key="5">
    <source>
        <dbReference type="ARBA" id="ARBA00023316"/>
    </source>
</evidence>
<evidence type="ECO:0000313" key="9">
    <source>
        <dbReference type="Proteomes" id="UP000177159"/>
    </source>
</evidence>
<evidence type="ECO:0000256" key="3">
    <source>
        <dbReference type="ARBA" id="ARBA00022960"/>
    </source>
</evidence>
<dbReference type="GO" id="GO:0018104">
    <property type="term" value="P:peptidoglycan-protein cross-linking"/>
    <property type="evidence" value="ECO:0007669"/>
    <property type="project" value="TreeGrafter"/>
</dbReference>
<evidence type="ECO:0000256" key="1">
    <source>
        <dbReference type="ARBA" id="ARBA00004752"/>
    </source>
</evidence>
<dbReference type="PROSITE" id="PS52029">
    <property type="entry name" value="LD_TPASE"/>
    <property type="match status" value="1"/>
</dbReference>
<dbReference type="Proteomes" id="UP000177159">
    <property type="component" value="Unassembled WGS sequence"/>
</dbReference>
<dbReference type="GO" id="GO:0071555">
    <property type="term" value="P:cell wall organization"/>
    <property type="evidence" value="ECO:0007669"/>
    <property type="project" value="UniProtKB-UniRule"/>
</dbReference>
<dbReference type="AlphaFoldDB" id="A0A1F7GVK4"/>
<organism evidence="8 9">
    <name type="scientific">Candidatus Roizmanbacteria bacterium RIFCSPHIGHO2_02_FULL_37_24</name>
    <dbReference type="NCBI Taxonomy" id="1802037"/>
    <lineage>
        <taxon>Bacteria</taxon>
        <taxon>Candidatus Roizmaniibacteriota</taxon>
    </lineage>
</organism>
<dbReference type="PANTHER" id="PTHR30582">
    <property type="entry name" value="L,D-TRANSPEPTIDASE"/>
    <property type="match status" value="1"/>
</dbReference>
<dbReference type="EMBL" id="MFZM01000027">
    <property type="protein sequence ID" value="OGK23070.1"/>
    <property type="molecule type" value="Genomic_DNA"/>
</dbReference>
<dbReference type="GO" id="GO:0008360">
    <property type="term" value="P:regulation of cell shape"/>
    <property type="evidence" value="ECO:0007669"/>
    <property type="project" value="UniProtKB-UniRule"/>
</dbReference>
<keyword evidence="5 6" id="KW-0961">Cell wall biogenesis/degradation</keyword>
<keyword evidence="3 6" id="KW-0133">Cell shape</keyword>
<dbReference type="GO" id="GO:0016740">
    <property type="term" value="F:transferase activity"/>
    <property type="evidence" value="ECO:0007669"/>
    <property type="project" value="UniProtKB-KW"/>
</dbReference>
<dbReference type="PANTHER" id="PTHR30582:SF2">
    <property type="entry name" value="L,D-TRANSPEPTIDASE YCIB-RELATED"/>
    <property type="match status" value="1"/>
</dbReference>
<keyword evidence="2" id="KW-0808">Transferase</keyword>
<keyword evidence="4 6" id="KW-0573">Peptidoglycan synthesis</keyword>
<evidence type="ECO:0000256" key="4">
    <source>
        <dbReference type="ARBA" id="ARBA00022984"/>
    </source>
</evidence>